<proteinExistence type="predicted"/>
<feature type="region of interest" description="Disordered" evidence="1">
    <location>
        <begin position="279"/>
        <end position="298"/>
    </location>
</feature>
<feature type="region of interest" description="Disordered" evidence="1">
    <location>
        <begin position="63"/>
        <end position="223"/>
    </location>
</feature>
<feature type="region of interest" description="Disordered" evidence="1">
    <location>
        <begin position="317"/>
        <end position="355"/>
    </location>
</feature>
<keyword evidence="3" id="KW-1185">Reference proteome</keyword>
<reference evidence="2" key="1">
    <citation type="submission" date="2023-08" db="EMBL/GenBank/DDBJ databases">
        <title>Reference Genome Resource for the Citrus Pathogen Phytophthora citrophthora.</title>
        <authorList>
            <person name="Moller H."/>
            <person name="Coetzee B."/>
            <person name="Rose L.J."/>
            <person name="Van Niekerk J.M."/>
        </authorList>
    </citation>
    <scope>NUCLEOTIDE SEQUENCE</scope>
    <source>
        <strain evidence="2">STE-U-9442</strain>
    </source>
</reference>
<gene>
    <name evidence="2" type="ORF">P3T76_007390</name>
</gene>
<evidence type="ECO:0000313" key="2">
    <source>
        <dbReference type="EMBL" id="KAK1941524.1"/>
    </source>
</evidence>
<dbReference type="AlphaFoldDB" id="A0AAD9GN84"/>
<sequence length="369" mass="39802">MAAPNAEFRGVVTFMFRASPDDKDNFACMRTIDMRGGLEVDNTTLHPQDPFLPEVAFLCTDKPVETPGTKNSSRTVKASKAARGPGAGQPKRKKTTRRADDGGSAKTNVTGVNHSKRHTRTRSVIAGNCGGTNGKRDKRPWASKNGNSGEPGISNPTTAIGGSAATKPAGPRGTPPTTGAAGREIHTTGPSRGTNVRLRLDETEVRDDMKNGDQGTTHDRDGHKVIFGRDLDDVGKRYLEETTTHHLDTTAVRTSLGVEVTTDAILPVVVRAVLPVVSRAASQPTAATNRAADGNEYDERAQNDVDEGVELIENDMIEPGEEDGTSNEDEENIDENGGTRDLHEGASRNWNYRPSNRKLGHLRRHGWIV</sequence>
<feature type="compositionally biased region" description="Acidic residues" evidence="1">
    <location>
        <begin position="317"/>
        <end position="334"/>
    </location>
</feature>
<feature type="compositionally biased region" description="Low complexity" evidence="1">
    <location>
        <begin position="164"/>
        <end position="182"/>
    </location>
</feature>
<protein>
    <submittedName>
        <fullName evidence="2">Uncharacterized protein</fullName>
    </submittedName>
</protein>
<dbReference type="EMBL" id="JASMQC010000012">
    <property type="protein sequence ID" value="KAK1941524.1"/>
    <property type="molecule type" value="Genomic_DNA"/>
</dbReference>
<feature type="compositionally biased region" description="Polar residues" evidence="1">
    <location>
        <begin position="144"/>
        <end position="160"/>
    </location>
</feature>
<accession>A0AAD9GN84</accession>
<evidence type="ECO:0000313" key="3">
    <source>
        <dbReference type="Proteomes" id="UP001259832"/>
    </source>
</evidence>
<comment type="caution">
    <text evidence="2">The sequence shown here is derived from an EMBL/GenBank/DDBJ whole genome shotgun (WGS) entry which is preliminary data.</text>
</comment>
<dbReference type="Proteomes" id="UP001259832">
    <property type="component" value="Unassembled WGS sequence"/>
</dbReference>
<feature type="compositionally biased region" description="Basic and acidic residues" evidence="1">
    <location>
        <begin position="198"/>
        <end position="223"/>
    </location>
</feature>
<evidence type="ECO:0000256" key="1">
    <source>
        <dbReference type="SAM" id="MobiDB-lite"/>
    </source>
</evidence>
<organism evidence="2 3">
    <name type="scientific">Phytophthora citrophthora</name>
    <dbReference type="NCBI Taxonomy" id="4793"/>
    <lineage>
        <taxon>Eukaryota</taxon>
        <taxon>Sar</taxon>
        <taxon>Stramenopiles</taxon>
        <taxon>Oomycota</taxon>
        <taxon>Peronosporomycetes</taxon>
        <taxon>Peronosporales</taxon>
        <taxon>Peronosporaceae</taxon>
        <taxon>Phytophthora</taxon>
    </lineage>
</organism>
<name>A0AAD9GN84_9STRA</name>
<feature type="compositionally biased region" description="Basic and acidic residues" evidence="1">
    <location>
        <begin position="337"/>
        <end position="346"/>
    </location>
</feature>